<evidence type="ECO:0000313" key="2">
    <source>
        <dbReference type="EMBL" id="PXZ00374.1"/>
    </source>
</evidence>
<dbReference type="EMBL" id="QGLT01000003">
    <property type="protein sequence ID" value="PXZ00374.1"/>
    <property type="molecule type" value="Genomic_DNA"/>
</dbReference>
<dbReference type="InterPro" id="IPR000073">
    <property type="entry name" value="AB_hydrolase_1"/>
</dbReference>
<dbReference type="AlphaFoldDB" id="A0A318MWE7"/>
<dbReference type="Pfam" id="PF12146">
    <property type="entry name" value="Hydrolase_4"/>
    <property type="match status" value="1"/>
</dbReference>
<dbReference type="InterPro" id="IPR022742">
    <property type="entry name" value="Hydrolase_4"/>
</dbReference>
<keyword evidence="3" id="KW-1185">Reference proteome</keyword>
<evidence type="ECO:0000259" key="1">
    <source>
        <dbReference type="Pfam" id="PF12146"/>
    </source>
</evidence>
<protein>
    <submittedName>
        <fullName evidence="2">Lysophospholipase</fullName>
    </submittedName>
</protein>
<evidence type="ECO:0000313" key="3">
    <source>
        <dbReference type="Proteomes" id="UP000247565"/>
    </source>
</evidence>
<organism evidence="2 3">
    <name type="scientific">Commensalibacter melissae</name>
    <dbReference type="NCBI Taxonomy" id="2070537"/>
    <lineage>
        <taxon>Bacteria</taxon>
        <taxon>Pseudomonadati</taxon>
        <taxon>Pseudomonadota</taxon>
        <taxon>Alphaproteobacteria</taxon>
        <taxon>Acetobacterales</taxon>
        <taxon>Acetobacteraceae</taxon>
    </lineage>
</organism>
<dbReference type="SUPFAM" id="SSF53474">
    <property type="entry name" value="alpha/beta-Hydrolases"/>
    <property type="match status" value="1"/>
</dbReference>
<dbReference type="PANTHER" id="PTHR11614">
    <property type="entry name" value="PHOSPHOLIPASE-RELATED"/>
    <property type="match status" value="1"/>
</dbReference>
<sequence length="373" mass="42259">MFFLNRLSSVYLHKACYFFLIGIYFLTQHCNIAYAEVKVNSSVLNTSSIGSDPYARYKKLISPDLWWEMSDHARIPVRIWRAIQQKAIILALHGFNDSRDAWEDSADHFVKSGVTLYSPDQRGFGQAPLRGNWAGSRRMIDDIIEEISFLKTRYPDTPLYVMGESMGGAVAMCLASRPNVPKVDGYILLAPAVWGHKQLGLVADVILRMINTIAPNWRLSGKSAPVTIRASDNDESLLRLYFDPLSLHKARVKALYGLVNLMSKAAKAAPYIHSPILVMYGDMDQLIPDSSMKKVWRQFPSWVRKDYIPGGYHLLLRGRNRNIVVQDILSWIFSPDQFLPSGGDISTSTWLSIEGKEKIPVYLPSQVDNFIKK</sequence>
<dbReference type="RefSeq" id="WP_110439297.1">
    <property type="nucleotide sequence ID" value="NZ_CP046393.1"/>
</dbReference>
<dbReference type="OrthoDB" id="9806902at2"/>
<gene>
    <name evidence="2" type="ORF">DK869_07065</name>
</gene>
<reference evidence="2 3" key="1">
    <citation type="submission" date="2018-05" db="EMBL/GenBank/DDBJ databases">
        <title>Reference genomes for bee gut microbiota database.</title>
        <authorList>
            <person name="Ellegaard K.M."/>
        </authorList>
    </citation>
    <scope>NUCLEOTIDE SEQUENCE [LARGE SCALE GENOMIC DNA]</scope>
    <source>
        <strain evidence="2 3">ESL0284</strain>
    </source>
</reference>
<dbReference type="InterPro" id="IPR029058">
    <property type="entry name" value="AB_hydrolase_fold"/>
</dbReference>
<accession>A0A318MWE7</accession>
<proteinExistence type="predicted"/>
<name>A0A318MWE7_9PROT</name>
<dbReference type="InterPro" id="IPR051044">
    <property type="entry name" value="MAG_DAG_Lipase"/>
</dbReference>
<feature type="domain" description="Serine aminopeptidase S33" evidence="1">
    <location>
        <begin position="85"/>
        <end position="317"/>
    </location>
</feature>
<dbReference type="PRINTS" id="PR00111">
    <property type="entry name" value="ABHYDROLASE"/>
</dbReference>
<comment type="caution">
    <text evidence="2">The sequence shown here is derived from an EMBL/GenBank/DDBJ whole genome shotgun (WGS) entry which is preliminary data.</text>
</comment>
<dbReference type="Proteomes" id="UP000247565">
    <property type="component" value="Unassembled WGS sequence"/>
</dbReference>
<dbReference type="Gene3D" id="3.40.50.1820">
    <property type="entry name" value="alpha/beta hydrolase"/>
    <property type="match status" value="1"/>
</dbReference>